<dbReference type="PANTHER" id="PTHR24345:SF91">
    <property type="entry name" value="SERINE_THREONINE-PROTEIN KINASE PLK4"/>
    <property type="match status" value="1"/>
</dbReference>
<dbReference type="PANTHER" id="PTHR24345">
    <property type="entry name" value="SERINE/THREONINE-PROTEIN KINASE PLK"/>
    <property type="match status" value="1"/>
</dbReference>
<evidence type="ECO:0000256" key="2">
    <source>
        <dbReference type="ARBA" id="ARBA00012424"/>
    </source>
</evidence>
<gene>
    <name evidence="24" type="ORF">HERILL_LOCUS3505</name>
</gene>
<dbReference type="InterPro" id="IPR000959">
    <property type="entry name" value="POLO_box_dom"/>
</dbReference>
<feature type="domain" description="Cryptic POLO box 1 (CPB1)" evidence="22">
    <location>
        <begin position="562"/>
        <end position="679"/>
    </location>
</feature>
<dbReference type="PROSITE" id="PS51984">
    <property type="entry name" value="CPB1"/>
    <property type="match status" value="1"/>
</dbReference>
<dbReference type="GO" id="GO:0004674">
    <property type="term" value="F:protein serine/threonine kinase activity"/>
    <property type="evidence" value="ECO:0007669"/>
    <property type="project" value="UniProtKB-KW"/>
</dbReference>
<evidence type="ECO:0000256" key="12">
    <source>
        <dbReference type="ARBA" id="ARBA00024958"/>
    </source>
</evidence>
<dbReference type="InParanoid" id="A0A7R8YP48"/>
<keyword evidence="5" id="KW-0723">Serine/threonine-protein kinase</keyword>
<evidence type="ECO:0000256" key="13">
    <source>
        <dbReference type="ARBA" id="ARBA00030332"/>
    </source>
</evidence>
<feature type="domain" description="Cryptic POLO box 2 (CPB2)" evidence="23">
    <location>
        <begin position="680"/>
        <end position="785"/>
    </location>
</feature>
<evidence type="ECO:0000256" key="15">
    <source>
        <dbReference type="ARBA" id="ARBA00030924"/>
    </source>
</evidence>
<dbReference type="Gene3D" id="3.30.1120.130">
    <property type="match status" value="1"/>
</dbReference>
<evidence type="ECO:0000256" key="10">
    <source>
        <dbReference type="ARBA" id="ARBA00022843"/>
    </source>
</evidence>
<dbReference type="InterPro" id="IPR033696">
    <property type="entry name" value="POLO_box_Plk4_C"/>
</dbReference>
<dbReference type="InterPro" id="IPR033699">
    <property type="entry name" value="POLO_box_Plk4_1"/>
</dbReference>
<evidence type="ECO:0000256" key="9">
    <source>
        <dbReference type="ARBA" id="ARBA00022840"/>
    </source>
</evidence>
<keyword evidence="25" id="KW-1185">Reference proteome</keyword>
<dbReference type="EC" id="2.7.11.21" evidence="2"/>
<feature type="region of interest" description="Disordered" evidence="19">
    <location>
        <begin position="340"/>
        <end position="371"/>
    </location>
</feature>
<dbReference type="OrthoDB" id="10004143at2759"/>
<keyword evidence="6" id="KW-0808">Transferase</keyword>
<evidence type="ECO:0000256" key="6">
    <source>
        <dbReference type="ARBA" id="ARBA00022679"/>
    </source>
</evidence>
<feature type="binding site" evidence="18">
    <location>
        <position position="44"/>
    </location>
    <ligand>
        <name>ATP</name>
        <dbReference type="ChEBI" id="CHEBI:30616"/>
    </ligand>
</feature>
<evidence type="ECO:0000259" key="21">
    <source>
        <dbReference type="PROSITE" id="PS50078"/>
    </source>
</evidence>
<evidence type="ECO:0000256" key="14">
    <source>
        <dbReference type="ARBA" id="ARBA00030429"/>
    </source>
</evidence>
<dbReference type="GO" id="GO:0005524">
    <property type="term" value="F:ATP binding"/>
    <property type="evidence" value="ECO:0007669"/>
    <property type="project" value="UniProtKB-UniRule"/>
</dbReference>
<comment type="catalytic activity">
    <reaction evidence="17">
        <text>L-seryl-[protein] + ATP = O-phospho-L-seryl-[protein] + ADP + H(+)</text>
        <dbReference type="Rhea" id="RHEA:17989"/>
        <dbReference type="Rhea" id="RHEA-COMP:9863"/>
        <dbReference type="Rhea" id="RHEA-COMP:11604"/>
        <dbReference type="ChEBI" id="CHEBI:15378"/>
        <dbReference type="ChEBI" id="CHEBI:29999"/>
        <dbReference type="ChEBI" id="CHEBI:30616"/>
        <dbReference type="ChEBI" id="CHEBI:83421"/>
        <dbReference type="ChEBI" id="CHEBI:456216"/>
        <dbReference type="EC" id="2.7.11.21"/>
    </reaction>
</comment>
<evidence type="ECO:0000259" key="20">
    <source>
        <dbReference type="PROSITE" id="PS50011"/>
    </source>
</evidence>
<comment type="catalytic activity">
    <reaction evidence="16">
        <text>L-threonyl-[protein] + ATP = O-phospho-L-threonyl-[protein] + ADP + H(+)</text>
        <dbReference type="Rhea" id="RHEA:46608"/>
        <dbReference type="Rhea" id="RHEA-COMP:11060"/>
        <dbReference type="Rhea" id="RHEA-COMP:11605"/>
        <dbReference type="ChEBI" id="CHEBI:15378"/>
        <dbReference type="ChEBI" id="CHEBI:30013"/>
        <dbReference type="ChEBI" id="CHEBI:30616"/>
        <dbReference type="ChEBI" id="CHEBI:61977"/>
        <dbReference type="ChEBI" id="CHEBI:456216"/>
        <dbReference type="EC" id="2.7.11.21"/>
    </reaction>
</comment>
<keyword evidence="10" id="KW-0832">Ubl conjugation</keyword>
<evidence type="ECO:0000256" key="8">
    <source>
        <dbReference type="ARBA" id="ARBA00022777"/>
    </source>
</evidence>
<feature type="region of interest" description="Disordered" evidence="19">
    <location>
        <begin position="505"/>
        <end position="526"/>
    </location>
</feature>
<dbReference type="SUPFAM" id="SSF82615">
    <property type="entry name" value="Polo-box domain"/>
    <property type="match status" value="1"/>
</dbReference>
<evidence type="ECO:0000256" key="16">
    <source>
        <dbReference type="ARBA" id="ARBA00047802"/>
    </source>
</evidence>
<keyword evidence="4" id="KW-0963">Cytoplasm</keyword>
<feature type="domain" description="Protein kinase" evidence="20">
    <location>
        <begin position="15"/>
        <end position="268"/>
    </location>
</feature>
<dbReference type="CDD" id="cd13115">
    <property type="entry name" value="POLO_box_Plk4_2"/>
    <property type="match status" value="1"/>
</dbReference>
<evidence type="ECO:0000259" key="23">
    <source>
        <dbReference type="PROSITE" id="PS51985"/>
    </source>
</evidence>
<dbReference type="AlphaFoldDB" id="A0A7R8YP48"/>
<feature type="domain" description="POLO box" evidence="21">
    <location>
        <begin position="835"/>
        <end position="914"/>
    </location>
</feature>
<dbReference type="Proteomes" id="UP000594454">
    <property type="component" value="Chromosome 2"/>
</dbReference>
<evidence type="ECO:0000256" key="19">
    <source>
        <dbReference type="SAM" id="MobiDB-lite"/>
    </source>
</evidence>
<dbReference type="Gene3D" id="2.40.50.930">
    <property type="match status" value="1"/>
</dbReference>
<dbReference type="InterPro" id="IPR008266">
    <property type="entry name" value="Tyr_kinase_AS"/>
</dbReference>
<evidence type="ECO:0000256" key="5">
    <source>
        <dbReference type="ARBA" id="ARBA00022527"/>
    </source>
</evidence>
<dbReference type="Pfam" id="PF18190">
    <property type="entry name" value="Plk4_PB1"/>
    <property type="match status" value="1"/>
</dbReference>
<keyword evidence="9 18" id="KW-0067">ATP-binding</keyword>
<evidence type="ECO:0000256" key="11">
    <source>
        <dbReference type="ARBA" id="ARBA00023212"/>
    </source>
</evidence>
<dbReference type="GO" id="GO:0005634">
    <property type="term" value="C:nucleus"/>
    <property type="evidence" value="ECO:0007669"/>
    <property type="project" value="TreeGrafter"/>
</dbReference>
<dbReference type="CDD" id="cd13116">
    <property type="entry name" value="POLO_box_Plk4_3"/>
    <property type="match status" value="1"/>
</dbReference>
<evidence type="ECO:0000313" key="24">
    <source>
        <dbReference type="EMBL" id="CAD7080346.1"/>
    </source>
</evidence>
<dbReference type="SUPFAM" id="SSF56112">
    <property type="entry name" value="Protein kinase-like (PK-like)"/>
    <property type="match status" value="1"/>
</dbReference>
<dbReference type="PROSITE" id="PS00109">
    <property type="entry name" value="PROTEIN_KINASE_TYR"/>
    <property type="match status" value="1"/>
</dbReference>
<accession>A0A7R8YP48</accession>
<evidence type="ECO:0000259" key="22">
    <source>
        <dbReference type="PROSITE" id="PS51984"/>
    </source>
</evidence>
<dbReference type="FunCoup" id="A0A7R8YP48">
    <property type="interactions" value="314"/>
</dbReference>
<evidence type="ECO:0000256" key="1">
    <source>
        <dbReference type="ARBA" id="ARBA00004114"/>
    </source>
</evidence>
<reference evidence="24 25" key="1">
    <citation type="submission" date="2020-11" db="EMBL/GenBank/DDBJ databases">
        <authorList>
            <person name="Wallbank WR R."/>
            <person name="Pardo Diaz C."/>
            <person name="Kozak K."/>
            <person name="Martin S."/>
            <person name="Jiggins C."/>
            <person name="Moest M."/>
            <person name="Warren A I."/>
            <person name="Generalovic N T."/>
            <person name="Byers J.R.P. K."/>
            <person name="Montejo-Kovacevich G."/>
            <person name="Yen C E."/>
        </authorList>
    </citation>
    <scope>NUCLEOTIDE SEQUENCE [LARGE SCALE GENOMIC DNA]</scope>
</reference>
<dbReference type="Pfam" id="PF18409">
    <property type="entry name" value="Plk4_PB2"/>
    <property type="match status" value="1"/>
</dbReference>
<proteinExistence type="predicted"/>
<feature type="region of interest" description="Disordered" evidence="19">
    <location>
        <begin position="295"/>
        <end position="317"/>
    </location>
</feature>
<feature type="compositionally biased region" description="Polar residues" evidence="19">
    <location>
        <begin position="302"/>
        <end position="315"/>
    </location>
</feature>
<dbReference type="CDD" id="cd13114">
    <property type="entry name" value="POLO_box_Plk4_1"/>
    <property type="match status" value="1"/>
</dbReference>
<keyword evidence="11" id="KW-0206">Cytoskeleton</keyword>
<evidence type="ECO:0000313" key="25">
    <source>
        <dbReference type="Proteomes" id="UP000594454"/>
    </source>
</evidence>
<organism evidence="24 25">
    <name type="scientific">Hermetia illucens</name>
    <name type="common">Black soldier fly</name>
    <dbReference type="NCBI Taxonomy" id="343691"/>
    <lineage>
        <taxon>Eukaryota</taxon>
        <taxon>Metazoa</taxon>
        <taxon>Ecdysozoa</taxon>
        <taxon>Arthropoda</taxon>
        <taxon>Hexapoda</taxon>
        <taxon>Insecta</taxon>
        <taxon>Pterygota</taxon>
        <taxon>Neoptera</taxon>
        <taxon>Endopterygota</taxon>
        <taxon>Diptera</taxon>
        <taxon>Brachycera</taxon>
        <taxon>Stratiomyomorpha</taxon>
        <taxon>Stratiomyidae</taxon>
        <taxon>Hermetiinae</taxon>
        <taxon>Hermetia</taxon>
    </lineage>
</organism>
<evidence type="ECO:0000256" key="4">
    <source>
        <dbReference type="ARBA" id="ARBA00022490"/>
    </source>
</evidence>
<dbReference type="PROSITE" id="PS51985">
    <property type="entry name" value="CPB2"/>
    <property type="match status" value="1"/>
</dbReference>
<dbReference type="InterPro" id="IPR033698">
    <property type="entry name" value="POLO_box_Plk4_2"/>
</dbReference>
<protein>
    <recommendedName>
        <fullName evidence="3">Serine/threonine-protein kinase PLK4</fullName>
        <ecNumber evidence="2">2.7.11.21</ecNumber>
    </recommendedName>
    <alternativeName>
        <fullName evidence="13">Polo-like kinase 4</fullName>
    </alternativeName>
    <alternativeName>
        <fullName evidence="14 15">Serine/threonine-protein kinase SAK</fullName>
    </alternativeName>
</protein>
<evidence type="ECO:0000256" key="7">
    <source>
        <dbReference type="ARBA" id="ARBA00022741"/>
    </source>
</evidence>
<dbReference type="OMA" id="NIVERCH"/>
<dbReference type="Pfam" id="PF00069">
    <property type="entry name" value="Pkinase"/>
    <property type="match status" value="1"/>
</dbReference>
<dbReference type="GO" id="GO:0005814">
    <property type="term" value="C:centriole"/>
    <property type="evidence" value="ECO:0007669"/>
    <property type="project" value="UniProtKB-SubCell"/>
</dbReference>
<dbReference type="PROSITE" id="PS00107">
    <property type="entry name" value="PROTEIN_KINASE_ATP"/>
    <property type="match status" value="1"/>
</dbReference>
<evidence type="ECO:0000256" key="3">
    <source>
        <dbReference type="ARBA" id="ARBA00020245"/>
    </source>
</evidence>
<evidence type="ECO:0000256" key="18">
    <source>
        <dbReference type="PROSITE-ProRule" id="PRU10141"/>
    </source>
</evidence>
<dbReference type="PROSITE" id="PS50078">
    <property type="entry name" value="POLO_BOX"/>
    <property type="match status" value="1"/>
</dbReference>
<dbReference type="EMBL" id="LR899010">
    <property type="protein sequence ID" value="CAD7080346.1"/>
    <property type="molecule type" value="Genomic_DNA"/>
</dbReference>
<dbReference type="InterPro" id="IPR000719">
    <property type="entry name" value="Prot_kinase_dom"/>
</dbReference>
<evidence type="ECO:0000256" key="17">
    <source>
        <dbReference type="ARBA" id="ARBA00048347"/>
    </source>
</evidence>
<dbReference type="PROSITE" id="PS50011">
    <property type="entry name" value="PROTEIN_KINASE_DOM"/>
    <property type="match status" value="1"/>
</dbReference>
<keyword evidence="8" id="KW-0418">Kinase</keyword>
<comment type="subcellular location">
    <subcellularLocation>
        <location evidence="1">Cytoplasm</location>
        <location evidence="1">Cytoskeleton</location>
        <location evidence="1">Microtubule organizing center</location>
        <location evidence="1">Centrosome</location>
        <location evidence="1">Centriole</location>
    </subcellularLocation>
</comment>
<feature type="compositionally biased region" description="Low complexity" evidence="19">
    <location>
        <begin position="344"/>
        <end position="370"/>
    </location>
</feature>
<dbReference type="Gene3D" id="1.10.510.10">
    <property type="entry name" value="Transferase(Phosphotransferase) domain 1"/>
    <property type="match status" value="1"/>
</dbReference>
<dbReference type="Gene3D" id="3.30.1120.120">
    <property type="match status" value="1"/>
</dbReference>
<dbReference type="FunFam" id="1.10.510.10:FF:000576">
    <property type="entry name" value="Serine/threonine-protein kinase PLK4"/>
    <property type="match status" value="1"/>
</dbReference>
<feature type="region of interest" description="Disordered" evidence="19">
    <location>
        <begin position="544"/>
        <end position="566"/>
    </location>
</feature>
<comment type="function">
    <text evidence="12">Serine/threonine-protein kinase that plays a central role in centriole duplication. Able to trigger procentriole formation on the surface of the mother centriole cylinder, using mother centriole as a platform, leading to the recruitment of centriole biogenesis proteins such as sas-6. When overexpressed, it is able to induce centrosome amplification through the simultaneous generation of multiple procentrioles adjoining each parental centriole during S phase. Centrosome amplification following overexpression can initiate tumorigenesis, highlighting the importance of centrosome regulation in cancers.</text>
</comment>
<keyword evidence="7 18" id="KW-0547">Nucleotide-binding</keyword>
<dbReference type="InterPro" id="IPR011009">
    <property type="entry name" value="Kinase-like_dom_sf"/>
</dbReference>
<dbReference type="InterPro" id="IPR047108">
    <property type="entry name" value="Plk4-like_POLO_box_2_sf"/>
</dbReference>
<name>A0A7R8YP48_HERIL</name>
<dbReference type="FunFam" id="3.30.200.20:FF:000042">
    <property type="entry name" value="Aurora kinase A"/>
    <property type="match status" value="1"/>
</dbReference>
<sequence>MAAANEVFSERIEGYEIQDLLGKGGFASVYRARCLNSNRMVAVKMIDKKRIQAVAMVGRVRQEVSIHSRLKHPSILELYTFFEDPNYVYLILELAENGALNRYMKDHKKVMTEPEAAHIMKQVVAGLLFLHSHKILHRDISLSNLLLTKNMQVKIADFGLATQLSRPEEKHMTMCGTPNYISPEVASRASHGLPADVWSLGCMFYTLLTGRPPFDTDGIKSTLTKVVMANYEMPSYLSMEAKDLIDKLLRKNPVERIRLEDVPSHPFMLKYSNQNILKEQNQTLGSSGDSGILTISSGGTSHNLTRQGSYSQQYPRSGDRYNNFPMYKIPEVCQEMAVQTSAYGSSSSGSRSSNNSPQWGMQQMDQQQQQFDSMEVDSGLNQYRYEHCVQNVFSSKSSSQYSSSSDQQISTHSNYILEDIKYETSNQKPFTAIGDLYNPEDPGGGGVRQDGLLTKQNLNVYQCSAEYAQTPVNCHRGYSCENMFENKEILPVNQFQQQCLNAPGTPQTQPLHRGPITSTPAGPLPSSYPPPVTPIYHQESNIPTAAHSSHPASPGRQKVQTKEKLPIPPLNTERLLPTRHKTKNAIMSILKTGDVVIEFTKFKARYNEERIVDVCWVSKDGLRIIIYQPEQGRGIPLHDEPPKIPPAGADSIFSYESLPTKHWKKYIYASRFVNLVKGKTPKITYYSPKAKCQLMETLEDYEMCFYNGWKITKQTSDEVKIIDSDGHSVNTPPSLFTGTVKTMYDHYKECLEHCILIEKTLSSIPSDGICFPVIIGRRPTQEIKGQEGVLKNSTNLNYATPRSQQLPSFNLTMSTLSSNRPASVQSQVASQSNVPIKRINVPGIGIATQLSQGVVNIQYPDGSNLSIIPENQGGGVTFTPADGVAAHFSLSENLPNLVRERLTHIPAVVKQLTNGLTNNASGSQQIGGAMRGAGGANMRFFR</sequence>
<dbReference type="InterPro" id="IPR046437">
    <property type="entry name" value="Ser_Thr-PK_POLO_box_1_sf"/>
</dbReference>
<dbReference type="InterPro" id="IPR017441">
    <property type="entry name" value="Protein_kinase_ATP_BS"/>
</dbReference>